<accession>A0A1F4Q1C6</accession>
<evidence type="ECO:0000256" key="6">
    <source>
        <dbReference type="ARBA" id="ARBA00023310"/>
    </source>
</evidence>
<dbReference type="InterPro" id="IPR026015">
    <property type="entry name" value="ATP_synth_OSCP/delta_N_sf"/>
</dbReference>
<comment type="function">
    <text evidence="7">This protein is part of the stalk that links CF(0) to CF(1). It either transmits conformational changes from CF(0) to CF(1) or is implicated in proton conduction.</text>
</comment>
<keyword evidence="2 7" id="KW-0813">Transport</keyword>
<dbReference type="HAMAP" id="MF_01416">
    <property type="entry name" value="ATP_synth_delta_bact"/>
    <property type="match status" value="1"/>
</dbReference>
<evidence type="ECO:0000313" key="9">
    <source>
        <dbReference type="Proteomes" id="UP000178724"/>
    </source>
</evidence>
<evidence type="ECO:0000256" key="1">
    <source>
        <dbReference type="ARBA" id="ARBA00004370"/>
    </source>
</evidence>
<dbReference type="Gene3D" id="1.10.520.20">
    <property type="entry name" value="N-terminal domain of the delta subunit of the F1F0-ATP synthase"/>
    <property type="match status" value="1"/>
</dbReference>
<dbReference type="SUPFAM" id="SSF47928">
    <property type="entry name" value="N-terminal domain of the delta subunit of the F1F0-ATP synthase"/>
    <property type="match status" value="1"/>
</dbReference>
<evidence type="ECO:0000256" key="5">
    <source>
        <dbReference type="ARBA" id="ARBA00023136"/>
    </source>
</evidence>
<proteinExistence type="inferred from homology"/>
<evidence type="ECO:0000256" key="3">
    <source>
        <dbReference type="ARBA" id="ARBA00022781"/>
    </source>
</evidence>
<reference evidence="8 9" key="1">
    <citation type="journal article" date="2016" name="Nat. Commun.">
        <title>Thousands of microbial genomes shed light on interconnected biogeochemical processes in an aquifer system.</title>
        <authorList>
            <person name="Anantharaman K."/>
            <person name="Brown C.T."/>
            <person name="Hug L.A."/>
            <person name="Sharon I."/>
            <person name="Castelle C.J."/>
            <person name="Probst A.J."/>
            <person name="Thomas B.C."/>
            <person name="Singh A."/>
            <person name="Wilkins M.J."/>
            <person name="Karaoz U."/>
            <person name="Brodie E.L."/>
            <person name="Williams K.H."/>
            <person name="Hubbard S.S."/>
            <person name="Banfield J.F."/>
        </authorList>
    </citation>
    <scope>NUCLEOTIDE SEQUENCE [LARGE SCALE GENOMIC DNA]</scope>
</reference>
<sequence>MKEIDLEKLYEIAGKEALTIESELNSLAKLLVKNFELRTFFENATFSKEAKTKLLAEVMPGVSVLFRNLIGLLIDENMEKAAIKLSERFTQLAARKTGTVFAEVAAAAALSEGEKKKIVDWLGGQVNLREEIDPDLIGGVKIFTSDGKYFDGTLSGALENLKESIINA</sequence>
<dbReference type="GO" id="GO:0045259">
    <property type="term" value="C:proton-transporting ATP synthase complex"/>
    <property type="evidence" value="ECO:0007669"/>
    <property type="project" value="UniProtKB-KW"/>
</dbReference>
<keyword evidence="7" id="KW-0139">CF(1)</keyword>
<protein>
    <recommendedName>
        <fullName evidence="7">ATP synthase subunit delta</fullName>
    </recommendedName>
    <alternativeName>
        <fullName evidence="7">ATP synthase F(1) sector subunit delta</fullName>
    </alternativeName>
    <alternativeName>
        <fullName evidence="7">F-type ATPase subunit delta</fullName>
        <shortName evidence="7">F-ATPase subunit delta</shortName>
    </alternativeName>
</protein>
<dbReference type="NCBIfam" id="TIGR01145">
    <property type="entry name" value="ATP_synt_delta"/>
    <property type="match status" value="1"/>
</dbReference>
<keyword evidence="7" id="KW-1003">Cell membrane</keyword>
<dbReference type="PANTHER" id="PTHR11910">
    <property type="entry name" value="ATP SYNTHASE DELTA CHAIN"/>
    <property type="match status" value="1"/>
</dbReference>
<organism evidence="8 9">
    <name type="scientific">candidate division WOR-1 bacterium RIFCSPHIGHO2_01_FULL_53_15</name>
    <dbReference type="NCBI Taxonomy" id="1802564"/>
    <lineage>
        <taxon>Bacteria</taxon>
        <taxon>Bacillati</taxon>
        <taxon>Saganbacteria</taxon>
    </lineage>
</organism>
<evidence type="ECO:0000313" key="8">
    <source>
        <dbReference type="EMBL" id="OGB89755.1"/>
    </source>
</evidence>
<dbReference type="EMBL" id="METM01000021">
    <property type="protein sequence ID" value="OGB89755.1"/>
    <property type="molecule type" value="Genomic_DNA"/>
</dbReference>
<keyword evidence="4 7" id="KW-0406">Ion transport</keyword>
<keyword evidence="6 7" id="KW-0066">ATP synthesis</keyword>
<gene>
    <name evidence="7" type="primary">atpH</name>
    <name evidence="8" type="ORF">A2625_06560</name>
</gene>
<name>A0A1F4Q1C6_UNCSA</name>
<dbReference type="InterPro" id="IPR000711">
    <property type="entry name" value="ATPase_OSCP/dsu"/>
</dbReference>
<evidence type="ECO:0000256" key="4">
    <source>
        <dbReference type="ARBA" id="ARBA00023065"/>
    </source>
</evidence>
<comment type="subcellular location">
    <subcellularLocation>
        <location evidence="7">Cell membrane</location>
        <topology evidence="7">Peripheral membrane protein</topology>
    </subcellularLocation>
    <subcellularLocation>
        <location evidence="1">Membrane</location>
    </subcellularLocation>
</comment>
<comment type="similarity">
    <text evidence="7">Belongs to the ATPase delta chain family.</text>
</comment>
<dbReference type="AlphaFoldDB" id="A0A1F4Q1C6"/>
<evidence type="ECO:0000256" key="7">
    <source>
        <dbReference type="HAMAP-Rule" id="MF_01416"/>
    </source>
</evidence>
<evidence type="ECO:0000256" key="2">
    <source>
        <dbReference type="ARBA" id="ARBA00022448"/>
    </source>
</evidence>
<comment type="function">
    <text evidence="7">F(1)F(0) ATP synthase produces ATP from ADP in the presence of a proton or sodium gradient. F-type ATPases consist of two structural domains, F(1) containing the extramembraneous catalytic core and F(0) containing the membrane proton channel, linked together by a central stalk and a peripheral stalk. During catalysis, ATP synthesis in the catalytic domain of F(1) is coupled via a rotary mechanism of the central stalk subunits to proton translocation.</text>
</comment>
<dbReference type="GO" id="GO:0046933">
    <property type="term" value="F:proton-transporting ATP synthase activity, rotational mechanism"/>
    <property type="evidence" value="ECO:0007669"/>
    <property type="project" value="UniProtKB-UniRule"/>
</dbReference>
<dbReference type="Pfam" id="PF00213">
    <property type="entry name" value="OSCP"/>
    <property type="match status" value="1"/>
</dbReference>
<keyword evidence="3 7" id="KW-0375">Hydrogen ion transport</keyword>
<comment type="caution">
    <text evidence="8">The sequence shown here is derived from an EMBL/GenBank/DDBJ whole genome shotgun (WGS) entry which is preliminary data.</text>
</comment>
<dbReference type="Proteomes" id="UP000178724">
    <property type="component" value="Unassembled WGS sequence"/>
</dbReference>
<keyword evidence="5 7" id="KW-0472">Membrane</keyword>
<dbReference type="GO" id="GO:0005886">
    <property type="term" value="C:plasma membrane"/>
    <property type="evidence" value="ECO:0007669"/>
    <property type="project" value="UniProtKB-SubCell"/>
</dbReference>